<gene>
    <name evidence="6" type="ORF">GCT13_20295</name>
</gene>
<dbReference type="AlphaFoldDB" id="A0A7X1NBZ1"/>
<dbReference type="Gene3D" id="3.40.190.290">
    <property type="match status" value="1"/>
</dbReference>
<dbReference type="Gene3D" id="1.10.10.10">
    <property type="entry name" value="Winged helix-like DNA-binding domain superfamily/Winged helix DNA-binding domain"/>
    <property type="match status" value="1"/>
</dbReference>
<keyword evidence="7" id="KW-1185">Reference proteome</keyword>
<evidence type="ECO:0000256" key="4">
    <source>
        <dbReference type="ARBA" id="ARBA00023163"/>
    </source>
</evidence>
<comment type="similarity">
    <text evidence="1">Belongs to the LysR transcriptional regulatory family.</text>
</comment>
<reference evidence="6 7" key="1">
    <citation type="submission" date="2019-10" db="EMBL/GenBank/DDBJ databases">
        <title>Paraburkholderia sp. isolated from nodules of Mimosa pudica from Brazilian Atlantic Forest soils.</title>
        <authorList>
            <person name="Paulitsch F."/>
            <person name="Hungria M."/>
            <person name="Dall'Agnol R."/>
        </authorList>
    </citation>
    <scope>NUCLEOTIDE SEQUENCE [LARGE SCALE GENOMIC DNA]</scope>
    <source>
        <strain evidence="6 7">CNPSo 3157</strain>
    </source>
</reference>
<evidence type="ECO:0000256" key="3">
    <source>
        <dbReference type="ARBA" id="ARBA00023125"/>
    </source>
</evidence>
<comment type="caution">
    <text evidence="6">The sequence shown here is derived from an EMBL/GenBank/DDBJ whole genome shotgun (WGS) entry which is preliminary data.</text>
</comment>
<evidence type="ECO:0000313" key="7">
    <source>
        <dbReference type="Proteomes" id="UP000484381"/>
    </source>
</evidence>
<dbReference type="PRINTS" id="PR00039">
    <property type="entry name" value="HTHLYSR"/>
</dbReference>
<evidence type="ECO:0000313" key="6">
    <source>
        <dbReference type="EMBL" id="MPW19173.1"/>
    </source>
</evidence>
<evidence type="ECO:0000259" key="5">
    <source>
        <dbReference type="PROSITE" id="PS50931"/>
    </source>
</evidence>
<feature type="domain" description="HTH lysR-type" evidence="5">
    <location>
        <begin position="1"/>
        <end position="62"/>
    </location>
</feature>
<dbReference type="SUPFAM" id="SSF53850">
    <property type="entry name" value="Periplasmic binding protein-like II"/>
    <property type="match status" value="1"/>
</dbReference>
<dbReference type="InterPro" id="IPR036390">
    <property type="entry name" value="WH_DNA-bd_sf"/>
</dbReference>
<dbReference type="InterPro" id="IPR000847">
    <property type="entry name" value="LysR_HTH_N"/>
</dbReference>
<dbReference type="Pfam" id="PF03466">
    <property type="entry name" value="LysR_substrate"/>
    <property type="match status" value="1"/>
</dbReference>
<proteinExistence type="inferred from homology"/>
<dbReference type="GO" id="GO:0003700">
    <property type="term" value="F:DNA-binding transcription factor activity"/>
    <property type="evidence" value="ECO:0007669"/>
    <property type="project" value="InterPro"/>
</dbReference>
<dbReference type="InterPro" id="IPR036388">
    <property type="entry name" value="WH-like_DNA-bd_sf"/>
</dbReference>
<keyword evidence="4" id="KW-0804">Transcription</keyword>
<dbReference type="FunFam" id="1.10.10.10:FF:000001">
    <property type="entry name" value="LysR family transcriptional regulator"/>
    <property type="match status" value="1"/>
</dbReference>
<sequence>MLKVATFRQLKALHTVAKLGSVSGAAEELRLTQPAVSLQIRLLEEAAGAPLLQRVGRGVQLTAAGEILARYALEILDLWNGASDDLAALHGEQGGTLRIGAITTAEYLIPPFLVRFTEARPQVKVQFKVGNRADIIRMLATHEIDLAVMGSPPRELRTVATAFAKHPMAFVASPSHPLMKKKRLTLGDLESANLFVRERGSGTRSTVENLFRQAGHKIHIGSELSSNEAIKQLVEAGLGISFLSLHACTLEFQAGLLALLPLPDNPIERDWYVMHVSDKRLPRVASLFRDFLIDEGMTGSVPIPMPSIAAARKRRRA</sequence>
<dbReference type="SUPFAM" id="SSF46785">
    <property type="entry name" value="Winged helix' DNA-binding domain"/>
    <property type="match status" value="1"/>
</dbReference>
<dbReference type="InterPro" id="IPR005119">
    <property type="entry name" value="LysR_subst-bd"/>
</dbReference>
<dbReference type="Proteomes" id="UP000484381">
    <property type="component" value="Unassembled WGS sequence"/>
</dbReference>
<dbReference type="GO" id="GO:0000976">
    <property type="term" value="F:transcription cis-regulatory region binding"/>
    <property type="evidence" value="ECO:0007669"/>
    <property type="project" value="TreeGrafter"/>
</dbReference>
<keyword evidence="3" id="KW-0238">DNA-binding</keyword>
<dbReference type="PANTHER" id="PTHR30126:SF5">
    <property type="entry name" value="HTH-TYPE TRANSCRIPTIONAL ACTIVATOR CMPR"/>
    <property type="match status" value="1"/>
</dbReference>
<protein>
    <submittedName>
        <fullName evidence="6">LysR family transcriptional regulator</fullName>
    </submittedName>
</protein>
<dbReference type="RefSeq" id="WP_152760940.1">
    <property type="nucleotide sequence ID" value="NZ_WHNP01000018.1"/>
</dbReference>
<evidence type="ECO:0000256" key="2">
    <source>
        <dbReference type="ARBA" id="ARBA00023015"/>
    </source>
</evidence>
<organism evidence="6 7">
    <name type="scientific">Paraburkholderia franconis</name>
    <dbReference type="NCBI Taxonomy" id="2654983"/>
    <lineage>
        <taxon>Bacteria</taxon>
        <taxon>Pseudomonadati</taxon>
        <taxon>Pseudomonadota</taxon>
        <taxon>Betaproteobacteria</taxon>
        <taxon>Burkholderiales</taxon>
        <taxon>Burkholderiaceae</taxon>
        <taxon>Paraburkholderia</taxon>
    </lineage>
</organism>
<name>A0A7X1NBZ1_9BURK</name>
<dbReference type="Pfam" id="PF00126">
    <property type="entry name" value="HTH_1"/>
    <property type="match status" value="1"/>
</dbReference>
<dbReference type="PROSITE" id="PS50931">
    <property type="entry name" value="HTH_LYSR"/>
    <property type="match status" value="1"/>
</dbReference>
<keyword evidence="2" id="KW-0805">Transcription regulation</keyword>
<accession>A0A7X1NBZ1</accession>
<dbReference type="EMBL" id="WHNP01000018">
    <property type="protein sequence ID" value="MPW19173.1"/>
    <property type="molecule type" value="Genomic_DNA"/>
</dbReference>
<dbReference type="PANTHER" id="PTHR30126">
    <property type="entry name" value="HTH-TYPE TRANSCRIPTIONAL REGULATOR"/>
    <property type="match status" value="1"/>
</dbReference>
<evidence type="ECO:0000256" key="1">
    <source>
        <dbReference type="ARBA" id="ARBA00009437"/>
    </source>
</evidence>